<dbReference type="KEGG" id="vg:65112704"/>
<organism evidence="1 2">
    <name type="scientific">Erwinia phage Cronus</name>
    <dbReference type="NCBI Taxonomy" id="2163633"/>
    <lineage>
        <taxon>Viruses</taxon>
        <taxon>Duplodnaviria</taxon>
        <taxon>Heunggongvirae</taxon>
        <taxon>Uroviricota</taxon>
        <taxon>Caudoviricetes</taxon>
        <taxon>Pantevenvirales</taxon>
        <taxon>Straboviridae</taxon>
        <taxon>Tevenvirinae</taxon>
        <taxon>Risoevirus</taxon>
        <taxon>Risoevirus cronus</taxon>
        <taxon>Roskildevirus cronus</taxon>
    </lineage>
</organism>
<sequence>MSKEYQIRNQFKKYPNNLVDFLVKSDCLDKFIVSDDYYYIKNRHSNTPLNPLIYVAKNFESVAKELICTYGAVVTKGYHTKYHTVRLNTASGEYFELGDGRTIRSNLIFNVECNIDGKKFPVSLVYSAGDNGKYELSSYPHSDYDQNVEKLLAVFAKVKKIENRNPEARVELLSDFIAMCRESVKV</sequence>
<dbReference type="EMBL" id="MH059636">
    <property type="protein sequence ID" value="AWD90562.1"/>
    <property type="molecule type" value="Genomic_DNA"/>
</dbReference>
<proteinExistence type="predicted"/>
<evidence type="ECO:0000313" key="2">
    <source>
        <dbReference type="Proteomes" id="UP000246316"/>
    </source>
</evidence>
<accession>A0A2S1GME8</accession>
<dbReference type="RefSeq" id="YP_010095070.1">
    <property type="nucleotide sequence ID" value="NC_055743.1"/>
</dbReference>
<reference evidence="1" key="1">
    <citation type="submission" date="2018-03" db="EMBL/GenBank/DDBJ databases">
        <title>Phage therapy in agriculture - a green tech approach to combat plant pathogenic bacteria.</title>
        <authorList>
            <person name="Carstens A.B."/>
            <person name="Djurhuus A.M."/>
            <person name="Hansen L.H."/>
        </authorList>
    </citation>
    <scope>NUCLEOTIDE SEQUENCE [LARGE SCALE GENOMIC DNA]</scope>
</reference>
<dbReference type="Proteomes" id="UP000246316">
    <property type="component" value="Segment"/>
</dbReference>
<protein>
    <submittedName>
        <fullName evidence="1">Uncharacterized protein</fullName>
    </submittedName>
</protein>
<evidence type="ECO:0000313" key="1">
    <source>
        <dbReference type="EMBL" id="AWD90562.1"/>
    </source>
</evidence>
<name>A0A2S1GME8_9CAUD</name>
<dbReference type="GeneID" id="65112704"/>
<keyword evidence="2" id="KW-1185">Reference proteome</keyword>